<feature type="transmembrane region" description="Helical" evidence="9">
    <location>
        <begin position="76"/>
        <end position="93"/>
    </location>
</feature>
<sequence>MFLLICIFMMWLMIFGVACFYFGSLRKELRPQIISQFTLALLVTMAVWLLGGYFLAFEGRFQMILTIKNISLDRTLSILFQLCFCLYAVVMLIGSIIDRVKTSRLLLAVMVWVLLVYCPLAYLIWNPAGFLFANGVMDFSGGMVVHLSAGVSTYVFAYCLGDSPHLHDQIEIDWLYLGMIFVTLGWFGFNAGPVGSLNDQAGQVLINTLLVIVIGGGVWSLTSYLVDREESTATLLNGMIVGLVISTAGVGYLSPLKMVLLTAIASCITYLLTEYIRRVYPITDVVDSFGMNGIGGFLGSFGLIFFQPPIIWIQLGALLITLALSCSISMMIGKYILKKSHIDCEKR</sequence>
<feature type="transmembrane region" description="Helical" evidence="9">
    <location>
        <begin position="144"/>
        <end position="161"/>
    </location>
</feature>
<evidence type="ECO:0000313" key="11">
    <source>
        <dbReference type="EMBL" id="CQR24760.1"/>
    </source>
</evidence>
<evidence type="ECO:0000256" key="1">
    <source>
        <dbReference type="ARBA" id="ARBA00004141"/>
    </source>
</evidence>
<feature type="transmembrane region" description="Helical" evidence="9">
    <location>
        <begin position="288"/>
        <end position="306"/>
    </location>
</feature>
<organism evidence="11 12">
    <name type="scientific">Streptococcus varani</name>
    <dbReference type="NCBI Taxonomy" id="1608583"/>
    <lineage>
        <taxon>Bacteria</taxon>
        <taxon>Bacillati</taxon>
        <taxon>Bacillota</taxon>
        <taxon>Bacilli</taxon>
        <taxon>Lactobacillales</taxon>
        <taxon>Streptococcaceae</taxon>
        <taxon>Streptococcus</taxon>
    </lineage>
</organism>
<keyword evidence="5 9" id="KW-1133">Transmembrane helix</keyword>
<keyword evidence="4 9" id="KW-0812">Transmembrane</keyword>
<evidence type="ECO:0000256" key="3">
    <source>
        <dbReference type="ARBA" id="ARBA00022448"/>
    </source>
</evidence>
<evidence type="ECO:0000256" key="7">
    <source>
        <dbReference type="ARBA" id="ARBA00023177"/>
    </source>
</evidence>
<feature type="transmembrane region" description="Helical" evidence="9">
    <location>
        <begin position="312"/>
        <end position="337"/>
    </location>
</feature>
<feature type="transmembrane region" description="Helical" evidence="9">
    <location>
        <begin position="173"/>
        <end position="192"/>
    </location>
</feature>
<evidence type="ECO:0000256" key="9">
    <source>
        <dbReference type="SAM" id="Phobius"/>
    </source>
</evidence>
<keyword evidence="6 9" id="KW-0472">Membrane</keyword>
<comment type="subcellular location">
    <subcellularLocation>
        <location evidence="1">Membrane</location>
        <topology evidence="1">Multi-pass membrane protein</topology>
    </subcellularLocation>
</comment>
<dbReference type="PANTHER" id="PTHR43029">
    <property type="entry name" value="AMMONIUM TRANSPORTER MEP2"/>
    <property type="match status" value="1"/>
</dbReference>
<proteinExistence type="inferred from homology"/>
<protein>
    <recommendedName>
        <fullName evidence="8">Ammonium transporter</fullName>
    </recommendedName>
</protein>
<evidence type="ECO:0000256" key="8">
    <source>
        <dbReference type="ARBA" id="ARBA00050025"/>
    </source>
</evidence>
<dbReference type="Proteomes" id="UP000198604">
    <property type="component" value="Unassembled WGS sequence"/>
</dbReference>
<feature type="transmembrane region" description="Helical" evidence="9">
    <location>
        <begin position="204"/>
        <end position="226"/>
    </location>
</feature>
<evidence type="ECO:0000256" key="2">
    <source>
        <dbReference type="ARBA" id="ARBA00005887"/>
    </source>
</evidence>
<feature type="transmembrane region" description="Helical" evidence="9">
    <location>
        <begin position="233"/>
        <end position="252"/>
    </location>
</feature>
<dbReference type="GO" id="GO:0005886">
    <property type="term" value="C:plasma membrane"/>
    <property type="evidence" value="ECO:0007669"/>
    <property type="project" value="TreeGrafter"/>
</dbReference>
<comment type="similarity">
    <text evidence="2">Belongs to the ammonia transporter channel (TC 1.A.11.2) family.</text>
</comment>
<keyword evidence="7" id="KW-0924">Ammonia transport</keyword>
<feature type="transmembrane region" description="Helical" evidence="9">
    <location>
        <begin position="6"/>
        <end position="25"/>
    </location>
</feature>
<dbReference type="EMBL" id="CTEN01000002">
    <property type="protein sequence ID" value="CQR24760.1"/>
    <property type="molecule type" value="Genomic_DNA"/>
</dbReference>
<dbReference type="Gene3D" id="1.10.3430.10">
    <property type="entry name" value="Ammonium transporter AmtB like domains"/>
    <property type="match status" value="1"/>
</dbReference>
<reference evidence="12" key="1">
    <citation type="submission" date="2015-03" db="EMBL/GenBank/DDBJ databases">
        <authorList>
            <person name="Urmite Genomes"/>
        </authorList>
    </citation>
    <scope>NUCLEOTIDE SEQUENCE [LARGE SCALE GENOMIC DNA]</scope>
    <source>
        <strain evidence="12">FF10</strain>
    </source>
</reference>
<dbReference type="PANTHER" id="PTHR43029:SF10">
    <property type="entry name" value="AMMONIUM TRANSPORTER MEP2"/>
    <property type="match status" value="1"/>
</dbReference>
<evidence type="ECO:0000313" key="12">
    <source>
        <dbReference type="Proteomes" id="UP000198604"/>
    </source>
</evidence>
<dbReference type="SUPFAM" id="SSF111352">
    <property type="entry name" value="Ammonium transporter"/>
    <property type="match status" value="1"/>
</dbReference>
<dbReference type="STRING" id="1608583.BN1356_01116"/>
<accession>A0A0E4CSN6</accession>
<feature type="transmembrane region" description="Helical" evidence="9">
    <location>
        <begin position="37"/>
        <end position="56"/>
    </location>
</feature>
<keyword evidence="12" id="KW-1185">Reference proteome</keyword>
<evidence type="ECO:0000256" key="6">
    <source>
        <dbReference type="ARBA" id="ARBA00023136"/>
    </source>
</evidence>
<evidence type="ECO:0000256" key="5">
    <source>
        <dbReference type="ARBA" id="ARBA00022989"/>
    </source>
</evidence>
<feature type="transmembrane region" description="Helical" evidence="9">
    <location>
        <begin position="258"/>
        <end position="276"/>
    </location>
</feature>
<dbReference type="Pfam" id="PF00909">
    <property type="entry name" value="Ammonium_transp"/>
    <property type="match status" value="1"/>
</dbReference>
<evidence type="ECO:0000259" key="10">
    <source>
        <dbReference type="Pfam" id="PF00909"/>
    </source>
</evidence>
<dbReference type="RefSeq" id="WP_093650372.1">
    <property type="nucleotide sequence ID" value="NZ_CTEN01000002.1"/>
</dbReference>
<dbReference type="GO" id="GO:0008519">
    <property type="term" value="F:ammonium channel activity"/>
    <property type="evidence" value="ECO:0007669"/>
    <property type="project" value="InterPro"/>
</dbReference>
<name>A0A0E4CSN6_9STRE</name>
<dbReference type="InterPro" id="IPR024041">
    <property type="entry name" value="NH4_transpt_AmtB-like_dom"/>
</dbReference>
<gene>
    <name evidence="11" type="ORF">BN1356_01116</name>
</gene>
<dbReference type="InterPro" id="IPR029020">
    <property type="entry name" value="Ammonium/urea_transptr"/>
</dbReference>
<feature type="transmembrane region" description="Helical" evidence="9">
    <location>
        <begin position="105"/>
        <end position="124"/>
    </location>
</feature>
<dbReference type="OrthoDB" id="9814202at2"/>
<keyword evidence="3" id="KW-0813">Transport</keyword>
<feature type="domain" description="Ammonium transporter AmtB-like" evidence="10">
    <location>
        <begin position="2"/>
        <end position="307"/>
    </location>
</feature>
<evidence type="ECO:0000256" key="4">
    <source>
        <dbReference type="ARBA" id="ARBA00022692"/>
    </source>
</evidence>
<dbReference type="InterPro" id="IPR001905">
    <property type="entry name" value="Ammonium_transpt"/>
</dbReference>
<dbReference type="AlphaFoldDB" id="A0A0E4CSN6"/>